<comment type="caution">
    <text evidence="4">The sequence shown here is derived from an EMBL/GenBank/DDBJ whole genome shotgun (WGS) entry which is preliminary data.</text>
</comment>
<dbReference type="GO" id="GO:0009103">
    <property type="term" value="P:lipopolysaccharide biosynthetic process"/>
    <property type="evidence" value="ECO:0007669"/>
    <property type="project" value="TreeGrafter"/>
</dbReference>
<dbReference type="PATRIC" id="fig|909613.9.peg.3885"/>
<dbReference type="Pfam" id="PF13579">
    <property type="entry name" value="Glyco_trans_4_4"/>
    <property type="match status" value="1"/>
</dbReference>
<sequence length="358" mass="37509">MADRLRVLIDGTPLLGNRTGIGRYTASLAEELAAMSDVDMRAVAFTLRGWRRLRSVLPHGAQARGIPAPARLLRKAWLRGPFPQVELFAGLTDVVHGTNFILPPAFRAGGVVTVHDLDFLDHPEQLAPTDAELPALVRSSVRRAGVVLTPSAAVAAEVVSRLDVPEEKVAVTPLGVDLAWFTARPPSTPLAARLGLPSEYLLFVGAAGPRKSLDWLVAAHAATPSLPPLVLAGTGHTPGPGVLTTGYLSEVDLRSVVAGASALVLPSREEGFGLPVLEAMACDVPVVCTDVPALREVSGGHATLVPFGDVEAMGAALTSALEHPTSADTSAARRGYAAGYTWRRCAELTVAAYRLAAS</sequence>
<dbReference type="PANTHER" id="PTHR46401">
    <property type="entry name" value="GLYCOSYLTRANSFERASE WBBK-RELATED"/>
    <property type="match status" value="1"/>
</dbReference>
<accession>W7IJ36</accession>
<gene>
    <name evidence="4" type="ORF">UO65_3883</name>
</gene>
<proteinExistence type="predicted"/>
<dbReference type="OrthoDB" id="9801609at2"/>
<evidence type="ECO:0000256" key="2">
    <source>
        <dbReference type="ARBA" id="ARBA00022679"/>
    </source>
</evidence>
<name>W7IJ36_9PSEU</name>
<keyword evidence="2 4" id="KW-0808">Transferase</keyword>
<organism evidence="4 5">
    <name type="scientific">Actinokineospora spheciospongiae</name>
    <dbReference type="NCBI Taxonomy" id="909613"/>
    <lineage>
        <taxon>Bacteria</taxon>
        <taxon>Bacillati</taxon>
        <taxon>Actinomycetota</taxon>
        <taxon>Actinomycetes</taxon>
        <taxon>Pseudonocardiales</taxon>
        <taxon>Pseudonocardiaceae</taxon>
        <taxon>Actinokineospora</taxon>
    </lineage>
</organism>
<evidence type="ECO:0000259" key="3">
    <source>
        <dbReference type="Pfam" id="PF13579"/>
    </source>
</evidence>
<reference evidence="4 5" key="1">
    <citation type="journal article" date="2014" name="Genome Announc.">
        <title>Draft Genome Sequence of the Antitrypanosomally Active Sponge-Associated Bacterium Actinokineospora sp. Strain EG49.</title>
        <authorList>
            <person name="Harjes J."/>
            <person name="Ryu T."/>
            <person name="Abdelmohsen U.R."/>
            <person name="Moitinho-Silva L."/>
            <person name="Horn H."/>
            <person name="Ravasi T."/>
            <person name="Hentschel U."/>
        </authorList>
    </citation>
    <scope>NUCLEOTIDE SEQUENCE [LARGE SCALE GENOMIC DNA]</scope>
    <source>
        <strain evidence="4 5">EG49</strain>
    </source>
</reference>
<dbReference type="AlphaFoldDB" id="W7IJ36"/>
<dbReference type="STRING" id="909613.UO65_3883"/>
<dbReference type="EMBL" id="AYXG01000142">
    <property type="protein sequence ID" value="EWC60830.1"/>
    <property type="molecule type" value="Genomic_DNA"/>
</dbReference>
<dbReference type="InterPro" id="IPR028098">
    <property type="entry name" value="Glyco_trans_4-like_N"/>
</dbReference>
<dbReference type="SUPFAM" id="SSF53756">
    <property type="entry name" value="UDP-Glycosyltransferase/glycogen phosphorylase"/>
    <property type="match status" value="1"/>
</dbReference>
<dbReference type="Gene3D" id="3.40.50.2000">
    <property type="entry name" value="Glycogen Phosphorylase B"/>
    <property type="match status" value="2"/>
</dbReference>
<dbReference type="CDD" id="cd03809">
    <property type="entry name" value="GT4_MtfB-like"/>
    <property type="match status" value="1"/>
</dbReference>
<evidence type="ECO:0000313" key="4">
    <source>
        <dbReference type="EMBL" id="EWC60830.1"/>
    </source>
</evidence>
<dbReference type="PANTHER" id="PTHR46401:SF2">
    <property type="entry name" value="GLYCOSYLTRANSFERASE WBBK-RELATED"/>
    <property type="match status" value="1"/>
</dbReference>
<dbReference type="eggNOG" id="COG0438">
    <property type="taxonomic scope" value="Bacteria"/>
</dbReference>
<feature type="domain" description="Glycosyltransferase subfamily 4-like N-terminal" evidence="3">
    <location>
        <begin position="19"/>
        <end position="175"/>
    </location>
</feature>
<keyword evidence="1" id="KW-0328">Glycosyltransferase</keyword>
<dbReference type="Pfam" id="PF13692">
    <property type="entry name" value="Glyco_trans_1_4"/>
    <property type="match status" value="1"/>
</dbReference>
<keyword evidence="5" id="KW-1185">Reference proteome</keyword>
<evidence type="ECO:0000256" key="1">
    <source>
        <dbReference type="ARBA" id="ARBA00022676"/>
    </source>
</evidence>
<protein>
    <submittedName>
        <fullName evidence="4">Glycosyl transferase, group 1</fullName>
    </submittedName>
</protein>
<dbReference type="GO" id="GO:0016757">
    <property type="term" value="F:glycosyltransferase activity"/>
    <property type="evidence" value="ECO:0007669"/>
    <property type="project" value="UniProtKB-KW"/>
</dbReference>
<evidence type="ECO:0000313" key="5">
    <source>
        <dbReference type="Proteomes" id="UP000019277"/>
    </source>
</evidence>
<dbReference type="Proteomes" id="UP000019277">
    <property type="component" value="Unassembled WGS sequence"/>
</dbReference>
<dbReference type="RefSeq" id="WP_035284497.1">
    <property type="nucleotide sequence ID" value="NZ_AYXG01000142.1"/>
</dbReference>